<name>A0A9N9JS93_9GLOM</name>
<dbReference type="AlphaFoldDB" id="A0A9N9JS93"/>
<comment type="caution">
    <text evidence="1">The sequence shown here is derived from an EMBL/GenBank/DDBJ whole genome shotgun (WGS) entry which is preliminary data.</text>
</comment>
<evidence type="ECO:0000313" key="1">
    <source>
        <dbReference type="EMBL" id="CAG8789678.1"/>
    </source>
</evidence>
<accession>A0A9N9JS93</accession>
<keyword evidence="2" id="KW-1185">Reference proteome</keyword>
<dbReference type="EMBL" id="CAJVQA010026660">
    <property type="protein sequence ID" value="CAG8789678.1"/>
    <property type="molecule type" value="Genomic_DNA"/>
</dbReference>
<sequence>MCKIPMLPTALSKSNEFIHNAATSYYCIPCKEKFQCKKTDSKKDKKLYEKQFKQSGVPLYELYYICDFFDLNKIYDQYNSICECKLTIWGHVKISSNIVSLFEFGTYQFLEETERETNNINELKLDDMKRIIKLYDDEILYEEQELSYNTFTLNDLLNITLQDQYVIKQRNKSFIKIVSKFNIFTGQDSLDDLFSFRRKVYNNIVLEYQEKRYALYRQFADLIAYTYGYIIDMYSRYLDSCVKFFIKSNNKRIKPGDIQKFIN</sequence>
<evidence type="ECO:0000313" key="2">
    <source>
        <dbReference type="Proteomes" id="UP000789759"/>
    </source>
</evidence>
<organism evidence="1 2">
    <name type="scientific">Cetraspora pellucida</name>
    <dbReference type="NCBI Taxonomy" id="1433469"/>
    <lineage>
        <taxon>Eukaryota</taxon>
        <taxon>Fungi</taxon>
        <taxon>Fungi incertae sedis</taxon>
        <taxon>Mucoromycota</taxon>
        <taxon>Glomeromycotina</taxon>
        <taxon>Glomeromycetes</taxon>
        <taxon>Diversisporales</taxon>
        <taxon>Gigasporaceae</taxon>
        <taxon>Cetraspora</taxon>
    </lineage>
</organism>
<reference evidence="1" key="1">
    <citation type="submission" date="2021-06" db="EMBL/GenBank/DDBJ databases">
        <authorList>
            <person name="Kallberg Y."/>
            <person name="Tangrot J."/>
            <person name="Rosling A."/>
        </authorList>
    </citation>
    <scope>NUCLEOTIDE SEQUENCE</scope>
    <source>
        <strain evidence="1">FL966</strain>
    </source>
</reference>
<protein>
    <submittedName>
        <fullName evidence="1">14640_t:CDS:1</fullName>
    </submittedName>
</protein>
<feature type="non-terminal residue" evidence="1">
    <location>
        <position position="1"/>
    </location>
</feature>
<proteinExistence type="predicted"/>
<dbReference type="Proteomes" id="UP000789759">
    <property type="component" value="Unassembled WGS sequence"/>
</dbReference>
<gene>
    <name evidence="1" type="ORF">CPELLU_LOCUS16920</name>
</gene>